<proteinExistence type="inferred from homology"/>
<accession>A0A7S2LP73</accession>
<evidence type="ECO:0000256" key="2">
    <source>
        <dbReference type="ARBA" id="ARBA00022630"/>
    </source>
</evidence>
<evidence type="ECO:0000256" key="5">
    <source>
        <dbReference type="SAM" id="Phobius"/>
    </source>
</evidence>
<organism evidence="6">
    <name type="scientific">Leptocylindrus danicus</name>
    <dbReference type="NCBI Taxonomy" id="163516"/>
    <lineage>
        <taxon>Eukaryota</taxon>
        <taxon>Sar</taxon>
        <taxon>Stramenopiles</taxon>
        <taxon>Ochrophyta</taxon>
        <taxon>Bacillariophyta</taxon>
        <taxon>Coscinodiscophyceae</taxon>
        <taxon>Chaetocerotophycidae</taxon>
        <taxon>Leptocylindrales</taxon>
        <taxon>Leptocylindraceae</taxon>
        <taxon>Leptocylindrus</taxon>
    </lineage>
</organism>
<keyword evidence="5" id="KW-0472">Membrane</keyword>
<dbReference type="InterPro" id="IPR036188">
    <property type="entry name" value="FAD/NAD-bd_sf"/>
</dbReference>
<dbReference type="InterPro" id="IPR050346">
    <property type="entry name" value="FMO-like"/>
</dbReference>
<dbReference type="GO" id="GO:0050660">
    <property type="term" value="F:flavin adenine dinucleotide binding"/>
    <property type="evidence" value="ECO:0007669"/>
    <property type="project" value="InterPro"/>
</dbReference>
<dbReference type="Gene3D" id="3.50.50.60">
    <property type="entry name" value="FAD/NAD(P)-binding domain"/>
    <property type="match status" value="2"/>
</dbReference>
<protein>
    <recommendedName>
        <fullName evidence="7">Flavin-containing monooxygenase</fullName>
    </recommendedName>
</protein>
<dbReference type="GO" id="GO:0004499">
    <property type="term" value="F:N,N-dimethylaniline monooxygenase activity"/>
    <property type="evidence" value="ECO:0007669"/>
    <property type="project" value="InterPro"/>
</dbReference>
<dbReference type="Pfam" id="PF00743">
    <property type="entry name" value="FMO-like"/>
    <property type="match status" value="1"/>
</dbReference>
<keyword evidence="2" id="KW-0285">Flavoprotein</keyword>
<keyword evidence="3" id="KW-0274">FAD</keyword>
<feature type="transmembrane region" description="Helical" evidence="5">
    <location>
        <begin position="28"/>
        <end position="47"/>
    </location>
</feature>
<dbReference type="AlphaFoldDB" id="A0A7S2LP73"/>
<gene>
    <name evidence="6" type="ORF">LDAN0321_LOCUS20202</name>
</gene>
<keyword evidence="5" id="KW-0812">Transmembrane</keyword>
<feature type="transmembrane region" description="Helical" evidence="5">
    <location>
        <begin position="59"/>
        <end position="78"/>
    </location>
</feature>
<keyword evidence="5" id="KW-1133">Transmembrane helix</keyword>
<evidence type="ECO:0000313" key="6">
    <source>
        <dbReference type="EMBL" id="CAD9611756.1"/>
    </source>
</evidence>
<dbReference type="GO" id="GO:0050661">
    <property type="term" value="F:NADP binding"/>
    <property type="evidence" value="ECO:0007669"/>
    <property type="project" value="InterPro"/>
</dbReference>
<keyword evidence="4" id="KW-0560">Oxidoreductase</keyword>
<evidence type="ECO:0000256" key="3">
    <source>
        <dbReference type="ARBA" id="ARBA00022827"/>
    </source>
</evidence>
<reference evidence="6" key="1">
    <citation type="submission" date="2021-01" db="EMBL/GenBank/DDBJ databases">
        <authorList>
            <person name="Corre E."/>
            <person name="Pelletier E."/>
            <person name="Niang G."/>
            <person name="Scheremetjew M."/>
            <person name="Finn R."/>
            <person name="Kale V."/>
            <person name="Holt S."/>
            <person name="Cochrane G."/>
            <person name="Meng A."/>
            <person name="Brown T."/>
            <person name="Cohen L."/>
        </authorList>
    </citation>
    <scope>NUCLEOTIDE SEQUENCE</scope>
    <source>
        <strain evidence="6">B650</strain>
    </source>
</reference>
<dbReference type="InterPro" id="IPR020946">
    <property type="entry name" value="Flavin_mOase-like"/>
</dbReference>
<evidence type="ECO:0000256" key="1">
    <source>
        <dbReference type="ARBA" id="ARBA00009183"/>
    </source>
</evidence>
<dbReference type="PANTHER" id="PTHR23023">
    <property type="entry name" value="DIMETHYLANILINE MONOOXYGENASE"/>
    <property type="match status" value="1"/>
</dbReference>
<dbReference type="EMBL" id="HBGY01032319">
    <property type="protein sequence ID" value="CAD9611756.1"/>
    <property type="molecule type" value="Transcribed_RNA"/>
</dbReference>
<evidence type="ECO:0000256" key="4">
    <source>
        <dbReference type="ARBA" id="ARBA00023002"/>
    </source>
</evidence>
<comment type="similarity">
    <text evidence="1">Belongs to the FMO family.</text>
</comment>
<evidence type="ECO:0008006" key="7">
    <source>
        <dbReference type="Google" id="ProtNLM"/>
    </source>
</evidence>
<dbReference type="SUPFAM" id="SSF51905">
    <property type="entry name" value="FAD/NAD(P)-binding domain"/>
    <property type="match status" value="2"/>
</dbReference>
<sequence>MKENHHDDTHAPHIRYVPCKRPYKNNTCCLPFMYYYYLLLLSCFLIFDRSAGMATSPQNINVAIIGAGASGLAAARVLSRTFENAKIKVLEKQPGPSISEHDDDGDDFCSSDTIPGVGGVWHHIPDSKDRPMYKNLRTNLPREIMGYREKPWGRWENTKKIPFGAKDGASFVTHREVHSYLSDYTREFNLSQFMHFNCEVTQVKILDEHEEWSKINVTWTDEGQQLEETFDMVCVCNGHYFVPVRMSSIDFKPFSGKVIHAIEYDDPISFAGRNVLCIGARASGTDLAREISMHANKVYLSDSTCPPLLVDEKPKSLGNVTLVPRTVRVDVSSVQFAGDSEACIVEDIDTIVVCTGYDYDFPFINEKSNLGSSWRCVAGERRVAPLYGQLWHARYPSLSFLGLPHSVLPFPFFELQAEAIASQYGLLPTLEDRLRFAKDDAESGGPKDPGRLQDTHYLGNFQWDYYRKMSKLAGNYNEAMEIFISQSKAIYDHSNMDRKGAFPGGPDEYRQTMYTRDDVNVKFEAKSDMLEACVEA</sequence>
<name>A0A7S2LP73_9STRA</name>